<sequence length="179" mass="20043">MKETRGKVIRIPARCWAWGGRARSSSLTATNTAAHCPSLVSADRWEYLTWLWVQSIRCVIAGSSVSLGAPNLSSYRSSVQNLLQQACCGLQERITMRFGLEIGCSALSYRHCASRGTFSKSWPHVAFHIPIQDALLRAIYTKTRPGLARVRAIGDMPRRSLVQTHPPSFIYWTVLLCTY</sequence>
<protein>
    <submittedName>
        <fullName evidence="1">Uncharacterized protein</fullName>
    </submittedName>
</protein>
<reference evidence="1" key="2">
    <citation type="journal article" date="2022" name="New Phytol.">
        <title>Evolutionary transition to the ectomycorrhizal habit in the genomes of a hyperdiverse lineage of mushroom-forming fungi.</title>
        <authorList>
            <person name="Looney B."/>
            <person name="Miyauchi S."/>
            <person name="Morin E."/>
            <person name="Drula E."/>
            <person name="Courty P.E."/>
            <person name="Kohler A."/>
            <person name="Kuo A."/>
            <person name="LaButti K."/>
            <person name="Pangilinan J."/>
            <person name="Lipzen A."/>
            <person name="Riley R."/>
            <person name="Andreopoulos W."/>
            <person name="He G."/>
            <person name="Johnson J."/>
            <person name="Nolan M."/>
            <person name="Tritt A."/>
            <person name="Barry K.W."/>
            <person name="Grigoriev I.V."/>
            <person name="Nagy L.G."/>
            <person name="Hibbett D."/>
            <person name="Henrissat B."/>
            <person name="Matheny P.B."/>
            <person name="Labbe J."/>
            <person name="Martin F.M."/>
        </authorList>
    </citation>
    <scope>NUCLEOTIDE SEQUENCE</scope>
    <source>
        <strain evidence="1">HHB10654</strain>
    </source>
</reference>
<comment type="caution">
    <text evidence="1">The sequence shown here is derived from an EMBL/GenBank/DDBJ whole genome shotgun (WGS) entry which is preliminary data.</text>
</comment>
<name>A0ACB8SU46_9AGAM</name>
<reference evidence="1" key="1">
    <citation type="submission" date="2021-03" db="EMBL/GenBank/DDBJ databases">
        <authorList>
            <consortium name="DOE Joint Genome Institute"/>
            <person name="Ahrendt S."/>
            <person name="Looney B.P."/>
            <person name="Miyauchi S."/>
            <person name="Morin E."/>
            <person name="Drula E."/>
            <person name="Courty P.E."/>
            <person name="Chicoki N."/>
            <person name="Fauchery L."/>
            <person name="Kohler A."/>
            <person name="Kuo A."/>
            <person name="Labutti K."/>
            <person name="Pangilinan J."/>
            <person name="Lipzen A."/>
            <person name="Riley R."/>
            <person name="Andreopoulos W."/>
            <person name="He G."/>
            <person name="Johnson J."/>
            <person name="Barry K.W."/>
            <person name="Grigoriev I.V."/>
            <person name="Nagy L."/>
            <person name="Hibbett D."/>
            <person name="Henrissat B."/>
            <person name="Matheny P.B."/>
            <person name="Labbe J."/>
            <person name="Martin F."/>
        </authorList>
    </citation>
    <scope>NUCLEOTIDE SEQUENCE</scope>
    <source>
        <strain evidence="1">HHB10654</strain>
    </source>
</reference>
<organism evidence="1 2">
    <name type="scientific">Artomyces pyxidatus</name>
    <dbReference type="NCBI Taxonomy" id="48021"/>
    <lineage>
        <taxon>Eukaryota</taxon>
        <taxon>Fungi</taxon>
        <taxon>Dikarya</taxon>
        <taxon>Basidiomycota</taxon>
        <taxon>Agaricomycotina</taxon>
        <taxon>Agaricomycetes</taxon>
        <taxon>Russulales</taxon>
        <taxon>Auriscalpiaceae</taxon>
        <taxon>Artomyces</taxon>
    </lineage>
</organism>
<gene>
    <name evidence="1" type="ORF">BV25DRAFT_1126174</name>
</gene>
<dbReference type="Proteomes" id="UP000814140">
    <property type="component" value="Unassembled WGS sequence"/>
</dbReference>
<keyword evidence="2" id="KW-1185">Reference proteome</keyword>
<evidence type="ECO:0000313" key="1">
    <source>
        <dbReference type="EMBL" id="KAI0059441.1"/>
    </source>
</evidence>
<proteinExistence type="predicted"/>
<dbReference type="EMBL" id="MU277226">
    <property type="protein sequence ID" value="KAI0059441.1"/>
    <property type="molecule type" value="Genomic_DNA"/>
</dbReference>
<evidence type="ECO:0000313" key="2">
    <source>
        <dbReference type="Proteomes" id="UP000814140"/>
    </source>
</evidence>
<accession>A0ACB8SU46</accession>